<evidence type="ECO:0000259" key="4">
    <source>
        <dbReference type="PROSITE" id="PS51077"/>
    </source>
</evidence>
<dbReference type="Gene3D" id="3.30.450.40">
    <property type="match status" value="1"/>
</dbReference>
<comment type="caution">
    <text evidence="6">The sequence shown here is derived from an EMBL/GenBank/DDBJ whole genome shotgun (WGS) entry which is preliminary data.</text>
</comment>
<protein>
    <submittedName>
        <fullName evidence="6">IclR family transcriptional regulator</fullName>
    </submittedName>
</protein>
<keyword evidence="2" id="KW-0238">DNA-binding</keyword>
<keyword evidence="1" id="KW-0805">Transcription regulation</keyword>
<evidence type="ECO:0000313" key="7">
    <source>
        <dbReference type="Proteomes" id="UP000298127"/>
    </source>
</evidence>
<feature type="domain" description="IclR-ED" evidence="5">
    <location>
        <begin position="72"/>
        <end position="256"/>
    </location>
</feature>
<gene>
    <name evidence="6" type="ORF">E4M00_00750</name>
</gene>
<dbReference type="GO" id="GO:0003700">
    <property type="term" value="F:DNA-binding transcription factor activity"/>
    <property type="evidence" value="ECO:0007669"/>
    <property type="project" value="TreeGrafter"/>
</dbReference>
<dbReference type="InterPro" id="IPR050707">
    <property type="entry name" value="HTH_MetabolicPath_Reg"/>
</dbReference>
<organism evidence="6 7">
    <name type="scientific">Orlajensenia leifsoniae</name>
    <dbReference type="NCBI Taxonomy" id="2561933"/>
    <lineage>
        <taxon>Bacteria</taxon>
        <taxon>Bacillati</taxon>
        <taxon>Actinomycetota</taxon>
        <taxon>Actinomycetes</taxon>
        <taxon>Micrococcales</taxon>
        <taxon>Microbacteriaceae</taxon>
        <taxon>Orlajensenia</taxon>
    </lineage>
</organism>
<sequence length="259" mass="28200">MPQPPAGTQVVQRVGHLLREVTSARGDGVRLNDLVARTGLTKPTVHRLLNSLAAEGLLDQDESSGRWFLGAEMYVMGSAAASRFPIEEIAHPSLVRLAASTGESAFLSMRRRNETICLLREEGSFPIRSFVLAEGTRFPLGIGSAGLAILAHLDEAEQEEHLARLDLSGNRHGVNQTLAGIRKTIAAAREVGYVVNPGRIVEGSWGMAAAIFDRANRPMWALTLTGIESRFKPARQKELGRALLLEAHRVSRRLANQAE</sequence>
<dbReference type="SUPFAM" id="SSF55781">
    <property type="entry name" value="GAF domain-like"/>
    <property type="match status" value="1"/>
</dbReference>
<reference evidence="6 7" key="1">
    <citation type="journal article" date="2018" name="J. Microbiol.">
        <title>Leifsonia flava sp. nov., a novel actinobacterium isolated from the rhizosphere of Aquilegia viridiflora.</title>
        <authorList>
            <person name="Cai Y."/>
            <person name="Tao W.Z."/>
            <person name="Ma Y.J."/>
            <person name="Cheng J."/>
            <person name="Zhang M.Y."/>
            <person name="Zhang Y.X."/>
        </authorList>
    </citation>
    <scope>NUCLEOTIDE SEQUENCE [LARGE SCALE GENOMIC DNA]</scope>
    <source>
        <strain evidence="6 7">SYP-B2174</strain>
    </source>
</reference>
<dbReference type="Gene3D" id="1.10.10.10">
    <property type="entry name" value="Winged helix-like DNA-binding domain superfamily/Winged helix DNA-binding domain"/>
    <property type="match status" value="1"/>
</dbReference>
<name>A0A4Y9R602_9MICO</name>
<dbReference type="PANTHER" id="PTHR30136">
    <property type="entry name" value="HELIX-TURN-HELIX TRANSCRIPTIONAL REGULATOR, ICLR FAMILY"/>
    <property type="match status" value="1"/>
</dbReference>
<dbReference type="InterPro" id="IPR014757">
    <property type="entry name" value="Tscrpt_reg_IclR_C"/>
</dbReference>
<dbReference type="SMART" id="SM00346">
    <property type="entry name" value="HTH_ICLR"/>
    <property type="match status" value="1"/>
</dbReference>
<dbReference type="InterPro" id="IPR029016">
    <property type="entry name" value="GAF-like_dom_sf"/>
</dbReference>
<dbReference type="InterPro" id="IPR036390">
    <property type="entry name" value="WH_DNA-bd_sf"/>
</dbReference>
<dbReference type="GO" id="GO:0045892">
    <property type="term" value="P:negative regulation of DNA-templated transcription"/>
    <property type="evidence" value="ECO:0007669"/>
    <property type="project" value="TreeGrafter"/>
</dbReference>
<evidence type="ECO:0000256" key="3">
    <source>
        <dbReference type="ARBA" id="ARBA00023163"/>
    </source>
</evidence>
<dbReference type="RefSeq" id="WP_135118667.1">
    <property type="nucleotide sequence ID" value="NZ_SPQZ01000001.1"/>
</dbReference>
<evidence type="ECO:0000259" key="5">
    <source>
        <dbReference type="PROSITE" id="PS51078"/>
    </source>
</evidence>
<dbReference type="AlphaFoldDB" id="A0A4Y9R602"/>
<dbReference type="PROSITE" id="PS51078">
    <property type="entry name" value="ICLR_ED"/>
    <property type="match status" value="1"/>
</dbReference>
<dbReference type="InterPro" id="IPR036388">
    <property type="entry name" value="WH-like_DNA-bd_sf"/>
</dbReference>
<keyword evidence="3" id="KW-0804">Transcription</keyword>
<dbReference type="Proteomes" id="UP000298127">
    <property type="component" value="Unassembled WGS sequence"/>
</dbReference>
<evidence type="ECO:0000256" key="1">
    <source>
        <dbReference type="ARBA" id="ARBA00023015"/>
    </source>
</evidence>
<dbReference type="GO" id="GO:0003677">
    <property type="term" value="F:DNA binding"/>
    <property type="evidence" value="ECO:0007669"/>
    <property type="project" value="UniProtKB-KW"/>
</dbReference>
<dbReference type="SUPFAM" id="SSF46785">
    <property type="entry name" value="Winged helix' DNA-binding domain"/>
    <property type="match status" value="1"/>
</dbReference>
<dbReference type="EMBL" id="SPQZ01000001">
    <property type="protein sequence ID" value="TFV99770.1"/>
    <property type="molecule type" value="Genomic_DNA"/>
</dbReference>
<evidence type="ECO:0000256" key="2">
    <source>
        <dbReference type="ARBA" id="ARBA00023125"/>
    </source>
</evidence>
<dbReference type="PANTHER" id="PTHR30136:SF39">
    <property type="entry name" value="TRANSCRIPTIONAL REGULATORY PROTEIN"/>
    <property type="match status" value="1"/>
</dbReference>
<dbReference type="Pfam" id="PF01614">
    <property type="entry name" value="IclR_C"/>
    <property type="match status" value="1"/>
</dbReference>
<accession>A0A4Y9R602</accession>
<feature type="domain" description="HTH iclR-type" evidence="4">
    <location>
        <begin position="8"/>
        <end position="71"/>
    </location>
</feature>
<keyword evidence="7" id="KW-1185">Reference proteome</keyword>
<dbReference type="Pfam" id="PF09339">
    <property type="entry name" value="HTH_IclR"/>
    <property type="match status" value="1"/>
</dbReference>
<proteinExistence type="predicted"/>
<evidence type="ECO:0000313" key="6">
    <source>
        <dbReference type="EMBL" id="TFV99770.1"/>
    </source>
</evidence>
<dbReference type="PROSITE" id="PS51077">
    <property type="entry name" value="HTH_ICLR"/>
    <property type="match status" value="1"/>
</dbReference>
<dbReference type="InterPro" id="IPR005471">
    <property type="entry name" value="Tscrpt_reg_IclR_N"/>
</dbReference>